<dbReference type="Proteomes" id="UP000199119">
    <property type="component" value="Unassembled WGS sequence"/>
</dbReference>
<dbReference type="CDD" id="cd11386">
    <property type="entry name" value="MCP_signal"/>
    <property type="match status" value="1"/>
</dbReference>
<feature type="domain" description="Methyl-accepting transducer" evidence="6">
    <location>
        <begin position="267"/>
        <end position="496"/>
    </location>
</feature>
<dbReference type="EMBL" id="FONX01000007">
    <property type="protein sequence ID" value="SFE92649.1"/>
    <property type="molecule type" value="Genomic_DNA"/>
</dbReference>
<dbReference type="GO" id="GO:0007165">
    <property type="term" value="P:signal transduction"/>
    <property type="evidence" value="ECO:0007669"/>
    <property type="project" value="UniProtKB-KW"/>
</dbReference>
<reference evidence="8" key="1">
    <citation type="submission" date="2016-10" db="EMBL/GenBank/DDBJ databases">
        <authorList>
            <person name="Varghese N."/>
            <person name="Submissions S."/>
        </authorList>
    </citation>
    <scope>NUCLEOTIDE SEQUENCE [LARGE SCALE GENOMIC DNA]</scope>
    <source>
        <strain evidence="8">DSM 27981</strain>
    </source>
</reference>
<evidence type="ECO:0000256" key="4">
    <source>
        <dbReference type="PROSITE-ProRule" id="PRU00284"/>
    </source>
</evidence>
<keyword evidence="4" id="KW-0807">Transducer</keyword>
<dbReference type="InterPro" id="IPR051310">
    <property type="entry name" value="MCP_chemotaxis"/>
</dbReference>
<dbReference type="GO" id="GO:0005886">
    <property type="term" value="C:plasma membrane"/>
    <property type="evidence" value="ECO:0007669"/>
    <property type="project" value="TreeGrafter"/>
</dbReference>
<evidence type="ECO:0000313" key="8">
    <source>
        <dbReference type="Proteomes" id="UP000199119"/>
    </source>
</evidence>
<dbReference type="SMART" id="SM00283">
    <property type="entry name" value="MA"/>
    <property type="match status" value="1"/>
</dbReference>
<keyword evidence="5" id="KW-0472">Membrane</keyword>
<comment type="subcellular location">
    <subcellularLocation>
        <location evidence="1">Membrane</location>
    </subcellularLocation>
</comment>
<organism evidence="7 8">
    <name type="scientific">Paracidovorax wautersii</name>
    <dbReference type="NCBI Taxonomy" id="1177982"/>
    <lineage>
        <taxon>Bacteria</taxon>
        <taxon>Pseudomonadati</taxon>
        <taxon>Pseudomonadota</taxon>
        <taxon>Betaproteobacteria</taxon>
        <taxon>Burkholderiales</taxon>
        <taxon>Comamonadaceae</taxon>
        <taxon>Paracidovorax</taxon>
    </lineage>
</organism>
<keyword evidence="8" id="KW-1185">Reference proteome</keyword>
<gene>
    <name evidence="7" type="ORF">SAMN04489711_107150</name>
</gene>
<keyword evidence="2" id="KW-0488">Methylation</keyword>
<feature type="transmembrane region" description="Helical" evidence="5">
    <location>
        <begin position="184"/>
        <end position="206"/>
    </location>
</feature>
<dbReference type="AlphaFoldDB" id="A0A1I2EIS5"/>
<dbReference type="InterPro" id="IPR047347">
    <property type="entry name" value="YvaQ-like_sensor"/>
</dbReference>
<dbReference type="CDD" id="cd19411">
    <property type="entry name" value="MCP2201-like_sensor"/>
    <property type="match status" value="1"/>
</dbReference>
<dbReference type="PANTHER" id="PTHR43531">
    <property type="entry name" value="PROTEIN ICFG"/>
    <property type="match status" value="1"/>
</dbReference>
<dbReference type="GO" id="GO:0006935">
    <property type="term" value="P:chemotaxis"/>
    <property type="evidence" value="ECO:0007669"/>
    <property type="project" value="InterPro"/>
</dbReference>
<evidence type="ECO:0000313" key="7">
    <source>
        <dbReference type="EMBL" id="SFE92649.1"/>
    </source>
</evidence>
<dbReference type="PRINTS" id="PR00260">
    <property type="entry name" value="CHEMTRNSDUCR"/>
</dbReference>
<protein>
    <submittedName>
        <fullName evidence="7">Methyl-accepting chemotaxis protein</fullName>
    </submittedName>
</protein>
<dbReference type="OrthoDB" id="5441488at2"/>
<keyword evidence="5" id="KW-0812">Transmembrane</keyword>
<name>A0A1I2EIS5_9BURK</name>
<dbReference type="InterPro" id="IPR024478">
    <property type="entry name" value="HlyB_4HB_MCP"/>
</dbReference>
<dbReference type="PANTHER" id="PTHR43531:SF14">
    <property type="entry name" value="METHYL-ACCEPTING CHEMOTAXIS PROTEIN I-RELATED"/>
    <property type="match status" value="1"/>
</dbReference>
<evidence type="ECO:0000256" key="1">
    <source>
        <dbReference type="ARBA" id="ARBA00004370"/>
    </source>
</evidence>
<dbReference type="STRING" id="1177982.SAMN04489711_107150"/>
<proteinExistence type="inferred from homology"/>
<sequence>MKLSTRIALGYALIVALLIIVCGYFSLRMSGLADVADVIASQRIVRLEQLQLLRNNFNAQGHQLRNVLISPDRAFQDAELKKANAIKAANQKIVADLLLVETDDAERRHLQDIARLLEPFNTEIDNTARLALAGSLDDARKNLIGPMRERQMPLVKAMDDGVKRQVELSASLAQDARQDAQRTAWLALALGGLGALLAAGAAWAIVRSVRRSLGGEPTELGGAALQVAQGDLTPITLPASAQPDSVLALIASMQQSLHGIVTQVQQASDSISTGATQIAAGSSNLSQQTERQASALEETAATMDELTQSVRSNADHTHAASRLAEDAAEVALKGRSAVSRVVEAMRDINGSSNRIGDIIGVIDGIAFQTNILALNAAVEAARAGEEGRGFAVVASEVRNLAQRSAAAAREIKALIQTSQSQVESGSTIATESGDAMQEIETAVQRMATMVKEIATATAEQSTGVAAVGSAIGELDDSTQRNAALAEESAAAAHSLERQARTLMDAVSIFRLNGNAARGGTPAHG</sequence>
<evidence type="ECO:0000256" key="2">
    <source>
        <dbReference type="ARBA" id="ARBA00022481"/>
    </source>
</evidence>
<evidence type="ECO:0000256" key="5">
    <source>
        <dbReference type="SAM" id="Phobius"/>
    </source>
</evidence>
<evidence type="ECO:0000259" key="6">
    <source>
        <dbReference type="PROSITE" id="PS50111"/>
    </source>
</evidence>
<dbReference type="RefSeq" id="WP_092939783.1">
    <property type="nucleotide sequence ID" value="NZ_FONX01000007.1"/>
</dbReference>
<dbReference type="FunFam" id="1.10.287.950:FF:000001">
    <property type="entry name" value="Methyl-accepting chemotaxis sensory transducer"/>
    <property type="match status" value="1"/>
</dbReference>
<dbReference type="GO" id="GO:0004888">
    <property type="term" value="F:transmembrane signaling receptor activity"/>
    <property type="evidence" value="ECO:0007669"/>
    <property type="project" value="InterPro"/>
</dbReference>
<keyword evidence="5" id="KW-1133">Transmembrane helix</keyword>
<dbReference type="InterPro" id="IPR004090">
    <property type="entry name" value="Chemotax_Me-accpt_rcpt"/>
</dbReference>
<feature type="transmembrane region" description="Helical" evidence="5">
    <location>
        <begin position="7"/>
        <end position="27"/>
    </location>
</feature>
<accession>A0A1I2EIS5</accession>
<dbReference type="Gene3D" id="1.10.287.950">
    <property type="entry name" value="Methyl-accepting chemotaxis protein"/>
    <property type="match status" value="1"/>
</dbReference>
<dbReference type="InterPro" id="IPR004089">
    <property type="entry name" value="MCPsignal_dom"/>
</dbReference>
<evidence type="ECO:0000256" key="3">
    <source>
        <dbReference type="ARBA" id="ARBA00029447"/>
    </source>
</evidence>
<dbReference type="Pfam" id="PF00015">
    <property type="entry name" value="MCPsignal"/>
    <property type="match status" value="1"/>
</dbReference>
<dbReference type="PROSITE" id="PS50111">
    <property type="entry name" value="CHEMOTAXIS_TRANSDUC_2"/>
    <property type="match status" value="1"/>
</dbReference>
<dbReference type="SUPFAM" id="SSF58104">
    <property type="entry name" value="Methyl-accepting chemotaxis protein (MCP) signaling domain"/>
    <property type="match status" value="1"/>
</dbReference>
<dbReference type="Pfam" id="PF12729">
    <property type="entry name" value="4HB_MCP_1"/>
    <property type="match status" value="1"/>
</dbReference>
<comment type="similarity">
    <text evidence="3">Belongs to the methyl-accepting chemotaxis (MCP) protein family.</text>
</comment>